<accession>A0A085MUM2</accession>
<gene>
    <name evidence="1" type="ORF">M513_09942</name>
    <name evidence="2" type="ORF">M514_09942</name>
</gene>
<name>A0A085MUM2_9BILA</name>
<dbReference type="Proteomes" id="UP000030764">
    <property type="component" value="Unassembled WGS sequence"/>
</dbReference>
<reference evidence="2 3" key="1">
    <citation type="journal article" date="2014" name="Nat. Genet.">
        <title>Genome and transcriptome of the porcine whipworm Trichuris suis.</title>
        <authorList>
            <person name="Jex A.R."/>
            <person name="Nejsum P."/>
            <person name="Schwarz E.M."/>
            <person name="Hu L."/>
            <person name="Young N.D."/>
            <person name="Hall R.S."/>
            <person name="Korhonen P.K."/>
            <person name="Liao S."/>
            <person name="Thamsborg S."/>
            <person name="Xia J."/>
            <person name="Xu P."/>
            <person name="Wang S."/>
            <person name="Scheerlinck J.P."/>
            <person name="Hofmann A."/>
            <person name="Sternberg P.W."/>
            <person name="Wang J."/>
            <person name="Gasser R.B."/>
        </authorList>
    </citation>
    <scope>NUCLEOTIDE SEQUENCE [LARGE SCALE GENOMIC DNA]</scope>
    <source>
        <strain evidence="2">DCEP-RM93F</strain>
        <strain evidence="1">DCEP-RM93M</strain>
    </source>
</reference>
<dbReference type="Proteomes" id="UP000030758">
    <property type="component" value="Unassembled WGS sequence"/>
</dbReference>
<proteinExistence type="predicted"/>
<dbReference type="EMBL" id="KL367643">
    <property type="protein sequence ID" value="KFD60918.1"/>
    <property type="molecule type" value="Genomic_DNA"/>
</dbReference>
<dbReference type="EMBL" id="KL363277">
    <property type="protein sequence ID" value="KFD49118.1"/>
    <property type="molecule type" value="Genomic_DNA"/>
</dbReference>
<organism evidence="2">
    <name type="scientific">Trichuris suis</name>
    <name type="common">pig whipworm</name>
    <dbReference type="NCBI Taxonomy" id="68888"/>
    <lineage>
        <taxon>Eukaryota</taxon>
        <taxon>Metazoa</taxon>
        <taxon>Ecdysozoa</taxon>
        <taxon>Nematoda</taxon>
        <taxon>Enoplea</taxon>
        <taxon>Dorylaimia</taxon>
        <taxon>Trichinellida</taxon>
        <taxon>Trichuridae</taxon>
        <taxon>Trichuris</taxon>
    </lineage>
</organism>
<keyword evidence="3" id="KW-1185">Reference proteome</keyword>
<evidence type="ECO:0000313" key="3">
    <source>
        <dbReference type="Proteomes" id="UP000030764"/>
    </source>
</evidence>
<protein>
    <submittedName>
        <fullName evidence="2">Uncharacterized protein</fullName>
    </submittedName>
</protein>
<dbReference type="AlphaFoldDB" id="A0A085MUM2"/>
<evidence type="ECO:0000313" key="2">
    <source>
        <dbReference type="EMBL" id="KFD60918.1"/>
    </source>
</evidence>
<evidence type="ECO:0000313" key="1">
    <source>
        <dbReference type="EMBL" id="KFD49118.1"/>
    </source>
</evidence>
<sequence>MAAACRERANHHFLRRADDASSVISNRSSAAAARYSRRKALEVELERLKLEHDHAERQRQLQVTHEQECFKDEQEQLMLKREIDVLDEQDAQFMRMVSYTDPTLVRSPPSIQFSIGYLQTAHARMMKRLAQTTCFRPPRGHFSCPTTFAHRSRCSHRCECSASCRRDSTVPSCKAVQF</sequence>